<dbReference type="SUPFAM" id="SSF47413">
    <property type="entry name" value="lambda repressor-like DNA-binding domains"/>
    <property type="match status" value="1"/>
</dbReference>
<name>A0A3E2VNS6_CLOIN</name>
<dbReference type="PROSITE" id="PS50943">
    <property type="entry name" value="HTH_CROC1"/>
    <property type="match status" value="1"/>
</dbReference>
<proteinExistence type="predicted"/>
<protein>
    <submittedName>
        <fullName evidence="3">XRE family transcriptional regulator</fullName>
    </submittedName>
</protein>
<dbReference type="SMART" id="SM00530">
    <property type="entry name" value="HTH_XRE"/>
    <property type="match status" value="1"/>
</dbReference>
<evidence type="ECO:0000259" key="2">
    <source>
        <dbReference type="PROSITE" id="PS50943"/>
    </source>
</evidence>
<keyword evidence="1" id="KW-0238">DNA-binding</keyword>
<dbReference type="Pfam" id="PF01381">
    <property type="entry name" value="HTH_3"/>
    <property type="match status" value="1"/>
</dbReference>
<dbReference type="AlphaFoldDB" id="A0A3E2VNS6"/>
<dbReference type="InterPro" id="IPR010982">
    <property type="entry name" value="Lambda_DNA-bd_dom_sf"/>
</dbReference>
<dbReference type="CDD" id="cd00093">
    <property type="entry name" value="HTH_XRE"/>
    <property type="match status" value="1"/>
</dbReference>
<dbReference type="GO" id="GO:0003677">
    <property type="term" value="F:DNA binding"/>
    <property type="evidence" value="ECO:0007669"/>
    <property type="project" value="UniProtKB-KW"/>
</dbReference>
<evidence type="ECO:0000256" key="1">
    <source>
        <dbReference type="ARBA" id="ARBA00023125"/>
    </source>
</evidence>
<evidence type="ECO:0000313" key="3">
    <source>
        <dbReference type="EMBL" id="RGC12461.1"/>
    </source>
</evidence>
<dbReference type="PANTHER" id="PTHR46558:SF4">
    <property type="entry name" value="DNA-BIDING PHAGE PROTEIN"/>
    <property type="match status" value="1"/>
</dbReference>
<gene>
    <name evidence="3" type="ORF">DXA38_16595</name>
</gene>
<feature type="domain" description="HTH cro/C1-type" evidence="2">
    <location>
        <begin position="13"/>
        <end position="62"/>
    </location>
</feature>
<comment type="caution">
    <text evidence="3">The sequence shown here is derived from an EMBL/GenBank/DDBJ whole genome shotgun (WGS) entry which is preliminary data.</text>
</comment>
<evidence type="ECO:0000313" key="4">
    <source>
        <dbReference type="Proteomes" id="UP000260025"/>
    </source>
</evidence>
<organism evidence="3 4">
    <name type="scientific">Clostridium innocuum</name>
    <dbReference type="NCBI Taxonomy" id="1522"/>
    <lineage>
        <taxon>Bacteria</taxon>
        <taxon>Bacillati</taxon>
        <taxon>Bacillota</taxon>
        <taxon>Clostridia</taxon>
        <taxon>Eubacteriales</taxon>
        <taxon>Clostridiaceae</taxon>
        <taxon>Clostridium</taxon>
    </lineage>
</organism>
<dbReference type="EMBL" id="QVEV01000030">
    <property type="protein sequence ID" value="RGC12461.1"/>
    <property type="molecule type" value="Genomic_DNA"/>
</dbReference>
<dbReference type="OrthoDB" id="1649314at2"/>
<sequence length="106" mass="11986">MRNIGEIIQDNLEMKNMTQSELGEKLGLSQKAISKYVTGKSLPSIETLEKICSILDVNITSCFNLNSINSLSPQNKDEIDVLKYYRLLNRKNKSLVKDLLNALPKD</sequence>
<dbReference type="Proteomes" id="UP000260025">
    <property type="component" value="Unassembled WGS sequence"/>
</dbReference>
<dbReference type="Gene3D" id="1.10.260.40">
    <property type="entry name" value="lambda repressor-like DNA-binding domains"/>
    <property type="match status" value="1"/>
</dbReference>
<reference evidence="3 4" key="1">
    <citation type="submission" date="2018-08" db="EMBL/GenBank/DDBJ databases">
        <title>A genome reference for cultivated species of the human gut microbiota.</title>
        <authorList>
            <person name="Zou Y."/>
            <person name="Xue W."/>
            <person name="Luo G."/>
        </authorList>
    </citation>
    <scope>NUCLEOTIDE SEQUENCE [LARGE SCALE GENOMIC DNA]</scope>
    <source>
        <strain evidence="3 4">OF01-2LB</strain>
    </source>
</reference>
<dbReference type="InterPro" id="IPR001387">
    <property type="entry name" value="Cro/C1-type_HTH"/>
</dbReference>
<dbReference type="RefSeq" id="WP_117444148.1">
    <property type="nucleotide sequence ID" value="NZ_JAJFEN010000010.1"/>
</dbReference>
<accession>A0A3E2VNS6</accession>
<dbReference type="PANTHER" id="PTHR46558">
    <property type="entry name" value="TRACRIPTIONAL REGULATORY PROTEIN-RELATED-RELATED"/>
    <property type="match status" value="1"/>
</dbReference>